<dbReference type="EMBL" id="BDEC01000050">
    <property type="protein sequence ID" value="GBD68505.1"/>
    <property type="molecule type" value="Genomic_DNA"/>
</dbReference>
<keyword evidence="4 6" id="KW-1133">Transmembrane helix</keyword>
<reference evidence="8 9" key="1">
    <citation type="submission" date="2016-05" db="EMBL/GenBank/DDBJ databases">
        <title>Whole genome sequencing of Tetragenococcus halophilus subsp. halophilus NISL 7118.</title>
        <authorList>
            <person name="Shiwa Y."/>
            <person name="Nishimura I."/>
            <person name="Yoshikawa H."/>
            <person name="Koyama Y."/>
            <person name="Oguma T."/>
        </authorList>
    </citation>
    <scope>NUCLEOTIDE SEQUENCE [LARGE SCALE GENOMIC DNA]</scope>
    <source>
        <strain evidence="8 9">NISL 7118</strain>
    </source>
</reference>
<dbReference type="PANTHER" id="PTHR30294">
    <property type="entry name" value="MEMBRANE COMPONENT OF ABC TRANSPORTER YHHJ-RELATED"/>
    <property type="match status" value="1"/>
</dbReference>
<keyword evidence="3 6" id="KW-0812">Transmembrane</keyword>
<gene>
    <name evidence="8" type="ORF">TEHN7118_1311</name>
</gene>
<feature type="transmembrane region" description="Helical" evidence="6">
    <location>
        <begin position="178"/>
        <end position="200"/>
    </location>
</feature>
<dbReference type="AlphaFoldDB" id="A0A2H6CU39"/>
<organism evidence="8 9">
    <name type="scientific">Tetragenococcus halophilus subsp. halophilus</name>
    <dbReference type="NCBI Taxonomy" id="1513897"/>
    <lineage>
        <taxon>Bacteria</taxon>
        <taxon>Bacillati</taxon>
        <taxon>Bacillota</taxon>
        <taxon>Bacilli</taxon>
        <taxon>Lactobacillales</taxon>
        <taxon>Enterococcaceae</taxon>
        <taxon>Tetragenococcus</taxon>
    </lineage>
</organism>
<feature type="transmembrane region" description="Helical" evidence="6">
    <location>
        <begin position="313"/>
        <end position="333"/>
    </location>
</feature>
<keyword evidence="9" id="KW-1185">Reference proteome</keyword>
<feature type="transmembrane region" description="Helical" evidence="6">
    <location>
        <begin position="369"/>
        <end position="388"/>
    </location>
</feature>
<comment type="subcellular location">
    <subcellularLocation>
        <location evidence="1">Cell membrane</location>
        <topology evidence="1">Multi-pass membrane protein</topology>
    </subcellularLocation>
</comment>
<dbReference type="Proteomes" id="UP000236214">
    <property type="component" value="Unassembled WGS sequence"/>
</dbReference>
<evidence type="ECO:0000256" key="4">
    <source>
        <dbReference type="ARBA" id="ARBA00022989"/>
    </source>
</evidence>
<dbReference type="RefSeq" id="WP_103103521.1">
    <property type="nucleotide sequence ID" value="NZ_BDEC01000050.1"/>
</dbReference>
<name>A0A2H6CU39_TETHA</name>
<proteinExistence type="predicted"/>
<feature type="transmembrane region" description="Helical" evidence="6">
    <location>
        <begin position="339"/>
        <end position="357"/>
    </location>
</feature>
<keyword evidence="2" id="KW-1003">Cell membrane</keyword>
<sequence length="417" mass="45874">MNKFWVIAADVYKKNVRSISFLIMLLVPFILGGIVYVAGYFGSQSGEVDTIGITSSSTELAESMSEAAPEDYEFQVVDSQSAGEEDLSDEKIDALFVVDIEDNNQLNGTLYSESNMGQSVELTLQQTLNTIQTNMRAQELGLTTEEVGSLNQPANFEQQSVNFNDAEEMEMGEDDEDFNYAISFASTIILFVFIITYAGIISQEIASEKGTRIMEVILSSTRAQVHFYGKLLGILLVAVTQMVVYAAAFAISYQWVKDIDVIKNFIDSISLQGIFGTFLMFTLVFLVLGVFIYAVLAALCGSLVTKTEDTSKVILPVTYLSLIGYLLGISLASFDPSNIIIRITSYIPFLSSYLMPIRLANETASIQDAMISLGILVVSTVLLTMASAKMYKSNVLVYNDKGLLATLKQSFTLMKNQ</sequence>
<evidence type="ECO:0000256" key="2">
    <source>
        <dbReference type="ARBA" id="ARBA00022475"/>
    </source>
</evidence>
<comment type="caution">
    <text evidence="8">The sequence shown here is derived from an EMBL/GenBank/DDBJ whole genome shotgun (WGS) entry which is preliminary data.</text>
</comment>
<feature type="transmembrane region" description="Helical" evidence="6">
    <location>
        <begin position="273"/>
        <end position="301"/>
    </location>
</feature>
<evidence type="ECO:0000313" key="8">
    <source>
        <dbReference type="EMBL" id="GBD68505.1"/>
    </source>
</evidence>
<dbReference type="InterPro" id="IPR051449">
    <property type="entry name" value="ABC-2_transporter_component"/>
</dbReference>
<dbReference type="GO" id="GO:0005886">
    <property type="term" value="C:plasma membrane"/>
    <property type="evidence" value="ECO:0007669"/>
    <property type="project" value="UniProtKB-SubCell"/>
</dbReference>
<dbReference type="InterPro" id="IPR013525">
    <property type="entry name" value="ABC2_TM"/>
</dbReference>
<evidence type="ECO:0000259" key="7">
    <source>
        <dbReference type="Pfam" id="PF12698"/>
    </source>
</evidence>
<feature type="transmembrane region" description="Helical" evidence="6">
    <location>
        <begin position="231"/>
        <end position="253"/>
    </location>
</feature>
<dbReference type="GO" id="GO:0140359">
    <property type="term" value="F:ABC-type transporter activity"/>
    <property type="evidence" value="ECO:0007669"/>
    <property type="project" value="InterPro"/>
</dbReference>
<evidence type="ECO:0000256" key="3">
    <source>
        <dbReference type="ARBA" id="ARBA00022692"/>
    </source>
</evidence>
<evidence type="ECO:0000256" key="5">
    <source>
        <dbReference type="ARBA" id="ARBA00023136"/>
    </source>
</evidence>
<feature type="transmembrane region" description="Helical" evidence="6">
    <location>
        <begin position="21"/>
        <end position="41"/>
    </location>
</feature>
<accession>A0A2H6CU39</accession>
<dbReference type="Pfam" id="PF12698">
    <property type="entry name" value="ABC2_membrane_3"/>
    <property type="match status" value="1"/>
</dbReference>
<feature type="domain" description="ABC-2 type transporter transmembrane" evidence="7">
    <location>
        <begin position="20"/>
        <end position="388"/>
    </location>
</feature>
<evidence type="ECO:0000313" key="9">
    <source>
        <dbReference type="Proteomes" id="UP000236214"/>
    </source>
</evidence>
<evidence type="ECO:0000256" key="6">
    <source>
        <dbReference type="SAM" id="Phobius"/>
    </source>
</evidence>
<keyword evidence="5 6" id="KW-0472">Membrane</keyword>
<dbReference type="PANTHER" id="PTHR30294:SF29">
    <property type="entry name" value="MULTIDRUG ABC TRANSPORTER PERMEASE YBHS-RELATED"/>
    <property type="match status" value="1"/>
</dbReference>
<evidence type="ECO:0000256" key="1">
    <source>
        <dbReference type="ARBA" id="ARBA00004651"/>
    </source>
</evidence>
<protein>
    <submittedName>
        <fullName evidence="8">Putative ABC transporter permease protein</fullName>
    </submittedName>
</protein>